<dbReference type="OrthoDB" id="2934625at2"/>
<evidence type="ECO:0000313" key="1">
    <source>
        <dbReference type="EMBL" id="SNX69928.1"/>
    </source>
</evidence>
<protein>
    <submittedName>
        <fullName evidence="1">Uncharacterized protein</fullName>
    </submittedName>
</protein>
<name>A0A285CSB3_9BACI</name>
<keyword evidence="2" id="KW-1185">Reference proteome</keyword>
<gene>
    <name evidence="1" type="ORF">SAMN05877753_103310</name>
</gene>
<sequence>MFSVYFFENKDLVLNQLLKNVPSAGDEIKIKGRKGKVLSVATVDENKIYVQVDLEKVTKSKAAALTPLDKKKKR</sequence>
<proteinExistence type="predicted"/>
<dbReference type="AlphaFoldDB" id="A0A285CSB3"/>
<organism evidence="1 2">
    <name type="scientific">Bacillus oleivorans</name>
    <dbReference type="NCBI Taxonomy" id="1448271"/>
    <lineage>
        <taxon>Bacteria</taxon>
        <taxon>Bacillati</taxon>
        <taxon>Bacillota</taxon>
        <taxon>Bacilli</taxon>
        <taxon>Bacillales</taxon>
        <taxon>Bacillaceae</taxon>
        <taxon>Bacillus</taxon>
    </lineage>
</organism>
<accession>A0A285CSB3</accession>
<reference evidence="1 2" key="1">
    <citation type="submission" date="2017-08" db="EMBL/GenBank/DDBJ databases">
        <authorList>
            <person name="de Groot N.N."/>
        </authorList>
    </citation>
    <scope>NUCLEOTIDE SEQUENCE [LARGE SCALE GENOMIC DNA]</scope>
    <source>
        <strain evidence="1 2">JC228</strain>
    </source>
</reference>
<dbReference type="RefSeq" id="WP_097158223.1">
    <property type="nucleotide sequence ID" value="NZ_JBEPMQ010000002.1"/>
</dbReference>
<dbReference type="EMBL" id="OAOP01000003">
    <property type="protein sequence ID" value="SNX69928.1"/>
    <property type="molecule type" value="Genomic_DNA"/>
</dbReference>
<dbReference type="Proteomes" id="UP000219546">
    <property type="component" value="Unassembled WGS sequence"/>
</dbReference>
<evidence type="ECO:0000313" key="2">
    <source>
        <dbReference type="Proteomes" id="UP000219546"/>
    </source>
</evidence>